<keyword evidence="4" id="KW-1185">Reference proteome</keyword>
<accession>A0A8G2F5A5</accession>
<name>A0A8G2F5A5_9PROT</name>
<comment type="caution">
    <text evidence="3">The sequence shown here is derived from an EMBL/GenBank/DDBJ whole genome shotgun (WGS) entry which is preliminary data.</text>
</comment>
<dbReference type="InterPro" id="IPR012422">
    <property type="entry name" value="Cyt_c_oxidase_su4_bac-aa3"/>
</dbReference>
<protein>
    <submittedName>
        <fullName evidence="3">Aa3 type cytochrome c oxidase subunit IV</fullName>
    </submittedName>
</protein>
<evidence type="ECO:0000256" key="1">
    <source>
        <dbReference type="SAM" id="Phobius"/>
    </source>
</evidence>
<dbReference type="InterPro" id="IPR036596">
    <property type="entry name" value="Cyt-C_aa3_sf"/>
</dbReference>
<dbReference type="Pfam" id="PF07835">
    <property type="entry name" value="COX4_pro_2"/>
    <property type="match status" value="1"/>
</dbReference>
<dbReference type="SUPFAM" id="SSF81469">
    <property type="entry name" value="Bacterial aa3 type cytochrome c oxidase subunit IV"/>
    <property type="match status" value="1"/>
</dbReference>
<evidence type="ECO:0000313" key="3">
    <source>
        <dbReference type="EMBL" id="SDG43695.1"/>
    </source>
</evidence>
<keyword evidence="1" id="KW-0812">Transmembrane</keyword>
<dbReference type="EMBL" id="FNBW01000017">
    <property type="protein sequence ID" value="SDG43695.1"/>
    <property type="molecule type" value="Genomic_DNA"/>
</dbReference>
<sequence length="44" mass="5003">MAGNDQFAELTRERKAFWEGFMNFTLWNGVAIAVLLVLLAIFVV</sequence>
<organism evidence="3 4">
    <name type="scientific">Thalassobaculum litoreum DSM 18839</name>
    <dbReference type="NCBI Taxonomy" id="1123362"/>
    <lineage>
        <taxon>Bacteria</taxon>
        <taxon>Pseudomonadati</taxon>
        <taxon>Pseudomonadota</taxon>
        <taxon>Alphaproteobacteria</taxon>
        <taxon>Rhodospirillales</taxon>
        <taxon>Thalassobaculaceae</taxon>
        <taxon>Thalassobaculum</taxon>
    </lineage>
</organism>
<dbReference type="Proteomes" id="UP000198615">
    <property type="component" value="Unassembled WGS sequence"/>
</dbReference>
<keyword evidence="1" id="KW-1133">Transmembrane helix</keyword>
<keyword evidence="1" id="KW-0472">Membrane</keyword>
<gene>
    <name evidence="3" type="ORF">SAMN05660686_04407</name>
</gene>
<feature type="domain" description="Cytochrome c oxidase subunit IV bacterial aa3 type" evidence="2">
    <location>
        <begin position="18"/>
        <end position="42"/>
    </location>
</feature>
<dbReference type="AlphaFoldDB" id="A0A8G2F5A5"/>
<dbReference type="Gene3D" id="1.20.5.160">
    <property type="entry name" value="Bacterial aa3 type cytochrome c oxidase subunit IV"/>
    <property type="match status" value="1"/>
</dbReference>
<dbReference type="RefSeq" id="WP_084618582.1">
    <property type="nucleotide sequence ID" value="NZ_FNBW01000017.1"/>
</dbReference>
<evidence type="ECO:0000313" key="4">
    <source>
        <dbReference type="Proteomes" id="UP000198615"/>
    </source>
</evidence>
<reference evidence="3 4" key="1">
    <citation type="submission" date="2016-10" db="EMBL/GenBank/DDBJ databases">
        <authorList>
            <person name="Varghese N."/>
            <person name="Submissions S."/>
        </authorList>
    </citation>
    <scope>NUCLEOTIDE SEQUENCE [LARGE SCALE GENOMIC DNA]</scope>
    <source>
        <strain evidence="3 4">DSM 18839</strain>
    </source>
</reference>
<proteinExistence type="predicted"/>
<evidence type="ECO:0000259" key="2">
    <source>
        <dbReference type="Pfam" id="PF07835"/>
    </source>
</evidence>
<feature type="transmembrane region" description="Helical" evidence="1">
    <location>
        <begin position="21"/>
        <end position="43"/>
    </location>
</feature>